<dbReference type="PANTHER" id="PTHR33594">
    <property type="entry name" value="SUPERFAMILY HYDROLASE, PUTATIVE (AFU_ORTHOLOGUE AFUA_1G03035)-RELATED"/>
    <property type="match status" value="1"/>
</dbReference>
<gene>
    <name evidence="2" type="ORF">VQ7734_03138</name>
</gene>
<keyword evidence="3" id="KW-1185">Reference proteome</keyword>
<dbReference type="AlphaFoldDB" id="A0A1M7YXF5"/>
<dbReference type="Proteomes" id="UP000184600">
    <property type="component" value="Unassembled WGS sequence"/>
</dbReference>
<sequence length="221" mass="25014">MNKTFEEKLRTLASELMKKGDPSHDMMHIDRVVSNCKIIAKSYPEADIDILISAAYLHDIISFPKNSDENAQASKYAADYARQLMHDIPEFPDTKIDQLAHVIEAHSYSAQIEAKSIEAAILQDADRLDALGATGIARCFIVGGKFASYICHPQDPNPMVNQRVLDDKKYIVDHFYKKLLRLEQKMNTGAAKEIASKRVQFMQDFLTQFYEEITPGEPVCD</sequence>
<evidence type="ECO:0000259" key="1">
    <source>
        <dbReference type="SMART" id="SM00471"/>
    </source>
</evidence>
<dbReference type="GO" id="GO:0016787">
    <property type="term" value="F:hydrolase activity"/>
    <property type="evidence" value="ECO:0007669"/>
    <property type="project" value="UniProtKB-KW"/>
</dbReference>
<dbReference type="CDD" id="cd00077">
    <property type="entry name" value="HDc"/>
    <property type="match status" value="1"/>
</dbReference>
<keyword evidence="2" id="KW-0378">Hydrolase</keyword>
<accession>A0A1M7YXF5</accession>
<dbReference type="RefSeq" id="WP_073584221.1">
    <property type="nucleotide sequence ID" value="NZ_AP024898.1"/>
</dbReference>
<dbReference type="InterPro" id="IPR003607">
    <property type="entry name" value="HD/PDEase_dom"/>
</dbReference>
<feature type="domain" description="HD/PDEase" evidence="1">
    <location>
        <begin position="21"/>
        <end position="140"/>
    </location>
</feature>
<protein>
    <submittedName>
        <fullName evidence="2">Putative hydrolase</fullName>
    </submittedName>
</protein>
<dbReference type="STRING" id="1117707.VQ7734_03138"/>
<dbReference type="EMBL" id="FRFG01000037">
    <property type="protein sequence ID" value="SHO57369.1"/>
    <property type="molecule type" value="Genomic_DNA"/>
</dbReference>
<dbReference type="PANTHER" id="PTHR33594:SF1">
    <property type="entry name" value="HD_PDEASE DOMAIN-CONTAINING PROTEIN"/>
    <property type="match status" value="1"/>
</dbReference>
<dbReference type="InterPro" id="IPR006674">
    <property type="entry name" value="HD_domain"/>
</dbReference>
<reference evidence="3" key="1">
    <citation type="submission" date="2016-12" db="EMBL/GenBank/DDBJ databases">
        <authorList>
            <person name="Rodrigo-Torres L."/>
            <person name="Arahal R.D."/>
            <person name="Lucena T."/>
        </authorList>
    </citation>
    <scope>NUCLEOTIDE SEQUENCE [LARGE SCALE GENOMIC DNA]</scope>
</reference>
<dbReference type="Gene3D" id="1.10.3210.50">
    <property type="match status" value="1"/>
</dbReference>
<evidence type="ECO:0000313" key="3">
    <source>
        <dbReference type="Proteomes" id="UP000184600"/>
    </source>
</evidence>
<dbReference type="OrthoDB" id="9797344at2"/>
<name>A0A1M7YXF5_9VIBR</name>
<evidence type="ECO:0000313" key="2">
    <source>
        <dbReference type="EMBL" id="SHO57369.1"/>
    </source>
</evidence>
<proteinExistence type="predicted"/>
<organism evidence="2 3">
    <name type="scientific">Vibrio quintilis</name>
    <dbReference type="NCBI Taxonomy" id="1117707"/>
    <lineage>
        <taxon>Bacteria</taxon>
        <taxon>Pseudomonadati</taxon>
        <taxon>Pseudomonadota</taxon>
        <taxon>Gammaproteobacteria</taxon>
        <taxon>Vibrionales</taxon>
        <taxon>Vibrionaceae</taxon>
        <taxon>Vibrio</taxon>
    </lineage>
</organism>
<dbReference type="SMART" id="SM00471">
    <property type="entry name" value="HDc"/>
    <property type="match status" value="1"/>
</dbReference>
<dbReference type="Pfam" id="PF01966">
    <property type="entry name" value="HD"/>
    <property type="match status" value="1"/>
</dbReference>
<dbReference type="SUPFAM" id="SSF109604">
    <property type="entry name" value="HD-domain/PDEase-like"/>
    <property type="match status" value="1"/>
</dbReference>